<protein>
    <submittedName>
        <fullName evidence="5">ATP-dependent DNA helicase RecG</fullName>
    </submittedName>
    <submittedName>
        <fullName evidence="7">DNA binding domain-containing protein</fullName>
    </submittedName>
</protein>
<dbReference type="Proteomes" id="UP001217776">
    <property type="component" value="Unassembled WGS sequence"/>
</dbReference>
<dbReference type="KEGG" id="btho:Btheta7330_04973"/>
<dbReference type="EMBL" id="JAQNVG010000002">
    <property type="protein sequence ID" value="MDC2234444.1"/>
    <property type="molecule type" value="Genomic_DNA"/>
</dbReference>
<evidence type="ECO:0000313" key="5">
    <source>
        <dbReference type="EMBL" id="KAB4315577.1"/>
    </source>
</evidence>
<feature type="domain" description="Schlafen AlbA-2" evidence="2">
    <location>
        <begin position="20"/>
        <end position="132"/>
    </location>
</feature>
<evidence type="ECO:0000313" key="12">
    <source>
        <dbReference type="Proteomes" id="UP000440614"/>
    </source>
</evidence>
<gene>
    <name evidence="8" type="ORF">DW780_11085</name>
    <name evidence="4" type="ORF">ERS852557_02693</name>
    <name evidence="6" type="ORF">GAN91_07350</name>
    <name evidence="5" type="ORF">GAO51_03030</name>
    <name evidence="7" type="ORF">PO127_01620</name>
</gene>
<dbReference type="Proteomes" id="UP000440614">
    <property type="component" value="Unassembled WGS sequence"/>
</dbReference>
<keyword evidence="5" id="KW-0378">Hydrolase</keyword>
<dbReference type="SMR" id="A0A0P0EXW5"/>
<evidence type="ECO:0000313" key="9">
    <source>
        <dbReference type="Proteomes" id="UP000095541"/>
    </source>
</evidence>
<evidence type="ECO:0000256" key="1">
    <source>
        <dbReference type="SAM" id="MobiDB-lite"/>
    </source>
</evidence>
<evidence type="ECO:0000313" key="4">
    <source>
        <dbReference type="EMBL" id="CUQ09115.1"/>
    </source>
</evidence>
<feature type="domain" description="Filamentation induced by cAMP protein Fic-like C-terminal" evidence="3">
    <location>
        <begin position="413"/>
        <end position="475"/>
    </location>
</feature>
<sequence length="485" mass="55599">MKADHPEDIEDIKELIAQTENEQVEFKETTGQLERGMETLCAFLNGEGGTVLFGITDKGKIIGQEVADVTKRSIAEAINRLEPTANVHVFYIPLPDSSKKIIALHVENSRDNRPFCYKSRPYYRVESVTSAMPQAVYNQLLIIRDEAKYRWELFENPKLSLQDMDENEILKTVRLGIECGRLPENTGNNLSIILEKFGLLVNGVLNNAAAVLFANRELIEYPQCLLRLARFKGTDKMVFMDNQRVQGNLFQLLDSAMTFIFKHLSLSGTTEALEREEHLTIPYKAIREGIINSLCHRQFRTPGGSVGIAIYDDRVEIENPGTFPHGWDMERMKSEHCSEPRNPLIANVLYKRKLLENWGRGISLMTEECRKANLPEPEFKLANGFVILVFRYGTNNHTSTMQVPHKHHISTIQVQSLLNIMEYNTYSVKEMMELLELKNRSYFSKEYLKPAVETGVIEPIFPDQPKSPKQKYRLTEKGKALLEKR</sequence>
<evidence type="ECO:0000313" key="6">
    <source>
        <dbReference type="EMBL" id="KAB4484443.1"/>
    </source>
</evidence>
<accession>A0A0P0EXW5</accession>
<dbReference type="PANTHER" id="PTHR30595:SF6">
    <property type="entry name" value="SCHLAFEN ALBA-2 DOMAIN-CONTAINING PROTEIN"/>
    <property type="match status" value="1"/>
</dbReference>
<dbReference type="Gene3D" id="3.30.950.30">
    <property type="entry name" value="Schlafen, AAA domain"/>
    <property type="match status" value="1"/>
</dbReference>
<organism evidence="5 12">
    <name type="scientific">Bacteroides thetaiotaomicron</name>
    <dbReference type="NCBI Taxonomy" id="818"/>
    <lineage>
        <taxon>Bacteria</taxon>
        <taxon>Pseudomonadati</taxon>
        <taxon>Bacteroidota</taxon>
        <taxon>Bacteroidia</taxon>
        <taxon>Bacteroidales</taxon>
        <taxon>Bacteroidaceae</taxon>
        <taxon>Bacteroides</taxon>
    </lineage>
</organism>
<reference evidence="4 9" key="1">
    <citation type="submission" date="2015-09" db="EMBL/GenBank/DDBJ databases">
        <authorList>
            <consortium name="Pathogen Informatics"/>
        </authorList>
    </citation>
    <scope>NUCLEOTIDE SEQUENCE [LARGE SCALE GENOMIC DNA]</scope>
    <source>
        <strain evidence="4 9">2789STDY5834945</strain>
    </source>
</reference>
<proteinExistence type="predicted"/>
<evidence type="ECO:0000313" key="11">
    <source>
        <dbReference type="Proteomes" id="UP000436858"/>
    </source>
</evidence>
<dbReference type="EMBL" id="QSJP01000008">
    <property type="protein sequence ID" value="RHD88304.1"/>
    <property type="molecule type" value="Genomic_DNA"/>
</dbReference>
<dbReference type="InterPro" id="IPR049514">
    <property type="entry name" value="Fic-like_C"/>
</dbReference>
<dbReference type="GO" id="GO:0004386">
    <property type="term" value="F:helicase activity"/>
    <property type="evidence" value="ECO:0007669"/>
    <property type="project" value="UniProtKB-KW"/>
</dbReference>
<evidence type="ECO:0000313" key="8">
    <source>
        <dbReference type="EMBL" id="RHD88304.1"/>
    </source>
</evidence>
<evidence type="ECO:0000313" key="10">
    <source>
        <dbReference type="Proteomes" id="UP000284785"/>
    </source>
</evidence>
<dbReference type="Pfam" id="PF13749">
    <property type="entry name" value="HATPase_c_4"/>
    <property type="match status" value="1"/>
</dbReference>
<dbReference type="RefSeq" id="WP_008767538.1">
    <property type="nucleotide sequence ID" value="NZ_BAABXH010000001.1"/>
</dbReference>
<dbReference type="Gene3D" id="3.30.565.60">
    <property type="match status" value="1"/>
</dbReference>
<feature type="compositionally biased region" description="Basic and acidic residues" evidence="1">
    <location>
        <begin position="473"/>
        <end position="485"/>
    </location>
</feature>
<dbReference type="Pfam" id="PF04326">
    <property type="entry name" value="SLFN_AlbA_2"/>
    <property type="match status" value="1"/>
</dbReference>
<keyword evidence="5" id="KW-0547">Nucleotide-binding</keyword>
<dbReference type="PATRIC" id="fig|818.23.peg.5120"/>
<dbReference type="InterPro" id="IPR007421">
    <property type="entry name" value="Schlafen_AlbA_2_dom"/>
</dbReference>
<dbReference type="DNASU" id="1075467"/>
<reference evidence="8 10" key="2">
    <citation type="submission" date="2018-08" db="EMBL/GenBank/DDBJ databases">
        <title>A genome reference for cultivated species of the human gut microbiota.</title>
        <authorList>
            <person name="Zou Y."/>
            <person name="Xue W."/>
            <person name="Luo G."/>
        </authorList>
    </citation>
    <scope>NUCLEOTIDE SEQUENCE [LARGE SCALE GENOMIC DNA]</scope>
    <source>
        <strain evidence="8 10">AM30-26</strain>
    </source>
</reference>
<dbReference type="Proteomes" id="UP000436858">
    <property type="component" value="Unassembled WGS sequence"/>
</dbReference>
<dbReference type="Proteomes" id="UP000284785">
    <property type="component" value="Unassembled WGS sequence"/>
</dbReference>
<dbReference type="EMBL" id="CZBI01000003">
    <property type="protein sequence ID" value="CUQ09115.1"/>
    <property type="molecule type" value="Genomic_DNA"/>
</dbReference>
<keyword evidence="5" id="KW-0067">ATP-binding</keyword>
<dbReference type="Proteomes" id="UP000095541">
    <property type="component" value="Unassembled WGS sequence"/>
</dbReference>
<dbReference type="AlphaFoldDB" id="A0A0P0EXW5"/>
<dbReference type="InterPro" id="IPR038461">
    <property type="entry name" value="Schlafen_AlbA_2_dom_sf"/>
</dbReference>
<dbReference type="EMBL" id="WCRY01000005">
    <property type="protein sequence ID" value="KAB4484443.1"/>
    <property type="molecule type" value="Genomic_DNA"/>
</dbReference>
<accession>C6IIM2</accession>
<dbReference type="Pfam" id="PF21247">
    <property type="entry name" value="Fic-like_C"/>
    <property type="match status" value="1"/>
</dbReference>
<reference evidence="7" key="4">
    <citation type="submission" date="2022-10" db="EMBL/GenBank/DDBJ databases">
        <title>Human gut microbiome strain richness.</title>
        <authorList>
            <person name="Chen-Liaw A."/>
        </authorList>
    </citation>
    <scope>NUCLEOTIDE SEQUENCE</scope>
    <source>
        <strain evidence="7">1001283st1_A3_1001283B150304_161114</strain>
    </source>
</reference>
<dbReference type="GeneID" id="60924506"/>
<evidence type="ECO:0000259" key="3">
    <source>
        <dbReference type="Pfam" id="PF21247"/>
    </source>
</evidence>
<dbReference type="InterPro" id="IPR038475">
    <property type="entry name" value="RecG_C_sf"/>
</dbReference>
<dbReference type="EMBL" id="WCSY01000002">
    <property type="protein sequence ID" value="KAB4315577.1"/>
    <property type="molecule type" value="Genomic_DNA"/>
</dbReference>
<dbReference type="PANTHER" id="PTHR30595">
    <property type="entry name" value="GLPR-RELATED TRANSCRIPTIONAL REPRESSOR"/>
    <property type="match status" value="1"/>
</dbReference>
<reference evidence="11 12" key="3">
    <citation type="journal article" date="2019" name="Nat. Med.">
        <title>A library of human gut bacterial isolates paired with longitudinal multiomics data enables mechanistic microbiome research.</title>
        <authorList>
            <person name="Poyet M."/>
            <person name="Groussin M."/>
            <person name="Gibbons S.M."/>
            <person name="Avila-Pacheco J."/>
            <person name="Jiang X."/>
            <person name="Kearney S.M."/>
            <person name="Perrotta A.R."/>
            <person name="Berdy B."/>
            <person name="Zhao S."/>
            <person name="Lieberman T.D."/>
            <person name="Swanson P.K."/>
            <person name="Smith M."/>
            <person name="Roesemann S."/>
            <person name="Alexander J.E."/>
            <person name="Rich S.A."/>
            <person name="Livny J."/>
            <person name="Vlamakis H."/>
            <person name="Clish C."/>
            <person name="Bullock K."/>
            <person name="Deik A."/>
            <person name="Scott J."/>
            <person name="Pierce K.A."/>
            <person name="Xavier R.J."/>
            <person name="Alm E.J."/>
        </authorList>
    </citation>
    <scope>NUCLEOTIDE SEQUENCE [LARGE SCALE GENOMIC DNA]</scope>
    <source>
        <strain evidence="6 11">BIOML-A162</strain>
        <strain evidence="5 12">BIOML-A188</strain>
    </source>
</reference>
<feature type="region of interest" description="Disordered" evidence="1">
    <location>
        <begin position="463"/>
        <end position="485"/>
    </location>
</feature>
<evidence type="ECO:0000313" key="7">
    <source>
        <dbReference type="EMBL" id="MDC2234444.1"/>
    </source>
</evidence>
<evidence type="ECO:0000259" key="2">
    <source>
        <dbReference type="Pfam" id="PF04326"/>
    </source>
</evidence>
<keyword evidence="5" id="KW-0347">Helicase</keyword>
<dbReference type="OMA" id="EHEINIH"/>
<name>A0A0P0EXW5_BACT4</name>